<reference evidence="4 5" key="1">
    <citation type="submission" date="2018-03" db="EMBL/GenBank/DDBJ databases">
        <title>Genomic Encyclopedia of Archaeal and Bacterial Type Strains, Phase II (KMG-II): from individual species to whole genera.</title>
        <authorList>
            <person name="Goeker M."/>
        </authorList>
    </citation>
    <scope>NUCLEOTIDE SEQUENCE [LARGE SCALE GENOMIC DNA]</scope>
    <source>
        <strain evidence="4 5">DSM 43146</strain>
    </source>
</reference>
<evidence type="ECO:0000256" key="3">
    <source>
        <dbReference type="PROSITE-ProRule" id="PRU00221"/>
    </source>
</evidence>
<dbReference type="InterPro" id="IPR015943">
    <property type="entry name" value="WD40/YVTN_repeat-like_dom_sf"/>
</dbReference>
<dbReference type="RefSeq" id="WP_146169553.1">
    <property type="nucleotide sequence ID" value="NZ_BOMO01000059.1"/>
</dbReference>
<feature type="repeat" description="WD" evidence="3">
    <location>
        <begin position="170"/>
        <end position="203"/>
    </location>
</feature>
<dbReference type="SUPFAM" id="SSF101908">
    <property type="entry name" value="Putative isomerase YbhE"/>
    <property type="match status" value="1"/>
</dbReference>
<keyword evidence="2" id="KW-0677">Repeat</keyword>
<dbReference type="PANTHER" id="PTHR44019:SF8">
    <property type="entry name" value="POC1 CENTRIOLAR PROTEIN HOMOLOG"/>
    <property type="match status" value="1"/>
</dbReference>
<dbReference type="AlphaFoldDB" id="A0A2T0JWJ2"/>
<accession>A0A2T0JWJ2</accession>
<organism evidence="4 5">
    <name type="scientific">Actinoplanes italicus</name>
    <dbReference type="NCBI Taxonomy" id="113567"/>
    <lineage>
        <taxon>Bacteria</taxon>
        <taxon>Bacillati</taxon>
        <taxon>Actinomycetota</taxon>
        <taxon>Actinomycetes</taxon>
        <taxon>Micromonosporales</taxon>
        <taxon>Micromonosporaceae</taxon>
        <taxon>Actinoplanes</taxon>
    </lineage>
</organism>
<dbReference type="PROSITE" id="PS50082">
    <property type="entry name" value="WD_REPEATS_2"/>
    <property type="match status" value="1"/>
</dbReference>
<dbReference type="Gene3D" id="2.130.10.10">
    <property type="entry name" value="YVTN repeat-like/Quinoprotein amine dehydrogenase"/>
    <property type="match status" value="2"/>
</dbReference>
<evidence type="ECO:0000313" key="5">
    <source>
        <dbReference type="Proteomes" id="UP000239415"/>
    </source>
</evidence>
<dbReference type="PANTHER" id="PTHR44019">
    <property type="entry name" value="WD REPEAT-CONTAINING PROTEIN 55"/>
    <property type="match status" value="1"/>
</dbReference>
<evidence type="ECO:0000256" key="2">
    <source>
        <dbReference type="ARBA" id="ARBA00022737"/>
    </source>
</evidence>
<comment type="caution">
    <text evidence="4">The sequence shown here is derived from an EMBL/GenBank/DDBJ whole genome shotgun (WGS) entry which is preliminary data.</text>
</comment>
<proteinExistence type="predicted"/>
<dbReference type="Pfam" id="PF00400">
    <property type="entry name" value="WD40"/>
    <property type="match status" value="2"/>
</dbReference>
<evidence type="ECO:0000256" key="1">
    <source>
        <dbReference type="ARBA" id="ARBA00022574"/>
    </source>
</evidence>
<dbReference type="InterPro" id="IPR050505">
    <property type="entry name" value="WDR55/POC1"/>
</dbReference>
<protein>
    <submittedName>
        <fullName evidence="4">WD domain G-beta repeat uncharacterized protein</fullName>
    </submittedName>
</protein>
<name>A0A2T0JWJ2_9ACTN</name>
<dbReference type="EMBL" id="PVMZ01000030">
    <property type="protein sequence ID" value="PRX12072.1"/>
    <property type="molecule type" value="Genomic_DNA"/>
</dbReference>
<dbReference type="InterPro" id="IPR001680">
    <property type="entry name" value="WD40_rpt"/>
</dbReference>
<keyword evidence="5" id="KW-1185">Reference proteome</keyword>
<dbReference type="SMART" id="SM00320">
    <property type="entry name" value="WD40"/>
    <property type="match status" value="3"/>
</dbReference>
<keyword evidence="1 3" id="KW-0853">WD repeat</keyword>
<evidence type="ECO:0000313" key="4">
    <source>
        <dbReference type="EMBL" id="PRX12072.1"/>
    </source>
</evidence>
<gene>
    <name evidence="4" type="ORF">CLV67_13097</name>
</gene>
<sequence>MVAEGSPAQPVSRGKRVLLTVLTVTAVFCGAGTIVIGATTDWFGLTGGREKDPCGQPLGVVPAEFAEKEHPVAASPDGRFVLDQVAMELFDVGTGRKVRSFDQDRPTASAVFTPDGKLMVAYGEVPTKSNLIGWVNAAVVWNVDTGKAVRTFPVPNNIGTGGRQNDVRLILSLAISPNGRYLATGSDDLVRIWDVRTGRRVKDISEKFGFAINLDGASTLQFSADGSRLAAIGKGGQVLIFRTEDWRPEAEPFIPGGGVRTLAFSPDGKYLAAVSFDRRSRVVELSTNRTIVVEYAIPMMRTVAFSPDSASLLSLSEWGVAVRSEPLTGRVLAVADSCDYAGIPLHLPGAKTFLTVEPGQFAKVGVP</sequence>
<dbReference type="Proteomes" id="UP000239415">
    <property type="component" value="Unassembled WGS sequence"/>
</dbReference>
<dbReference type="OrthoDB" id="3276350at2"/>